<accession>A0AAD6UEP6</accession>
<keyword evidence="3" id="KW-1185">Reference proteome</keyword>
<name>A0AAD6UEP6_9AGAR</name>
<evidence type="ECO:0000256" key="1">
    <source>
        <dbReference type="SAM" id="Phobius"/>
    </source>
</evidence>
<keyword evidence="1" id="KW-0812">Transmembrane</keyword>
<dbReference type="EMBL" id="JARJCN010000005">
    <property type="protein sequence ID" value="KAJ7100905.1"/>
    <property type="molecule type" value="Genomic_DNA"/>
</dbReference>
<dbReference type="Proteomes" id="UP001222325">
    <property type="component" value="Unassembled WGS sequence"/>
</dbReference>
<gene>
    <name evidence="2" type="ORF">B0H15DRAFT_817640</name>
</gene>
<dbReference type="AlphaFoldDB" id="A0AAD6UEP6"/>
<organism evidence="2 3">
    <name type="scientific">Mycena belliarum</name>
    <dbReference type="NCBI Taxonomy" id="1033014"/>
    <lineage>
        <taxon>Eukaryota</taxon>
        <taxon>Fungi</taxon>
        <taxon>Dikarya</taxon>
        <taxon>Basidiomycota</taxon>
        <taxon>Agaricomycotina</taxon>
        <taxon>Agaricomycetes</taxon>
        <taxon>Agaricomycetidae</taxon>
        <taxon>Agaricales</taxon>
        <taxon>Marasmiineae</taxon>
        <taxon>Mycenaceae</taxon>
        <taxon>Mycena</taxon>
    </lineage>
</organism>
<reference evidence="2" key="1">
    <citation type="submission" date="2023-03" db="EMBL/GenBank/DDBJ databases">
        <title>Massive genome expansion in bonnet fungi (Mycena s.s.) driven by repeated elements and novel gene families across ecological guilds.</title>
        <authorList>
            <consortium name="Lawrence Berkeley National Laboratory"/>
            <person name="Harder C.B."/>
            <person name="Miyauchi S."/>
            <person name="Viragh M."/>
            <person name="Kuo A."/>
            <person name="Thoen E."/>
            <person name="Andreopoulos B."/>
            <person name="Lu D."/>
            <person name="Skrede I."/>
            <person name="Drula E."/>
            <person name="Henrissat B."/>
            <person name="Morin E."/>
            <person name="Kohler A."/>
            <person name="Barry K."/>
            <person name="LaButti K."/>
            <person name="Morin E."/>
            <person name="Salamov A."/>
            <person name="Lipzen A."/>
            <person name="Mereny Z."/>
            <person name="Hegedus B."/>
            <person name="Baldrian P."/>
            <person name="Stursova M."/>
            <person name="Weitz H."/>
            <person name="Taylor A."/>
            <person name="Grigoriev I.V."/>
            <person name="Nagy L.G."/>
            <person name="Martin F."/>
            <person name="Kauserud H."/>
        </authorList>
    </citation>
    <scope>NUCLEOTIDE SEQUENCE</scope>
    <source>
        <strain evidence="2">CBHHK173m</strain>
    </source>
</reference>
<keyword evidence="1" id="KW-1133">Transmembrane helix</keyword>
<proteinExistence type="predicted"/>
<evidence type="ECO:0000313" key="3">
    <source>
        <dbReference type="Proteomes" id="UP001222325"/>
    </source>
</evidence>
<feature type="transmembrane region" description="Helical" evidence="1">
    <location>
        <begin position="15"/>
        <end position="36"/>
    </location>
</feature>
<sequence>MSTNQPPQGIMTSPVFRYAVLIVLCVVVVMGAGVCYRTRVYQRRMHALAAANGGQPAQVTPRDWGPAPRLVDVYLHPPSEKHEAEWGEIMPVSVKRAGLDASGVSSIAHIAVMIGMPFSQFGALGAQSPLPDEERQLPHLELGLFEADVRLTDGHLSPDSAGTAPKKGS</sequence>
<protein>
    <submittedName>
        <fullName evidence="2">Uncharacterized protein</fullName>
    </submittedName>
</protein>
<comment type="caution">
    <text evidence="2">The sequence shown here is derived from an EMBL/GenBank/DDBJ whole genome shotgun (WGS) entry which is preliminary data.</text>
</comment>
<keyword evidence="1" id="KW-0472">Membrane</keyword>
<evidence type="ECO:0000313" key="2">
    <source>
        <dbReference type="EMBL" id="KAJ7100905.1"/>
    </source>
</evidence>